<feature type="domain" description="HTH luxR-type" evidence="2">
    <location>
        <begin position="213"/>
        <end position="262"/>
    </location>
</feature>
<dbReference type="RefSeq" id="WP_165264764.1">
    <property type="nucleotide sequence ID" value="NZ_JAAKZY010000138.1"/>
</dbReference>
<sequence length="279" mass="30307">MSDRGPGRAPVAVPCHGGGRKVSNRAEFTPHSSGEAEIALLEIRSLIDSVFPKNQLTSAESGSLLTTTDDAHTALQALADQLSRAESRVDVVLPSDRSGAGLPTFVLSRAPKSVPGGVRIRMLGSQSTAEQFGLLDLKRRRHDLEIRITDALLHGAVIIDGRTVLTRHVKEGTSHAARVRAPAVVQAFNALFAGAWKRAVPLSLDRIRHEFPQEILICLREGYIDEVAARELSMSVRTYRRHVAEIMRLLGANSRFQAGVFAAEAGLLRSERSQEQQAG</sequence>
<dbReference type="GO" id="GO:0006355">
    <property type="term" value="P:regulation of DNA-templated transcription"/>
    <property type="evidence" value="ECO:0007669"/>
    <property type="project" value="InterPro"/>
</dbReference>
<reference evidence="3 4" key="1">
    <citation type="submission" date="2020-02" db="EMBL/GenBank/DDBJ databases">
        <title>Whole-genome analyses of novel actinobacteria.</title>
        <authorList>
            <person name="Sahin N."/>
            <person name="Gencbay T."/>
        </authorList>
    </citation>
    <scope>NUCLEOTIDE SEQUENCE [LARGE SCALE GENOMIC DNA]</scope>
    <source>
        <strain evidence="3 4">HC44</strain>
    </source>
</reference>
<dbReference type="Gene3D" id="1.10.10.10">
    <property type="entry name" value="Winged helix-like DNA-binding domain superfamily/Winged helix DNA-binding domain"/>
    <property type="match status" value="1"/>
</dbReference>
<feature type="region of interest" description="Disordered" evidence="1">
    <location>
        <begin position="1"/>
        <end position="29"/>
    </location>
</feature>
<dbReference type="Proteomes" id="UP000472335">
    <property type="component" value="Unassembled WGS sequence"/>
</dbReference>
<evidence type="ECO:0000313" key="3">
    <source>
        <dbReference type="EMBL" id="NGO12370.1"/>
    </source>
</evidence>
<gene>
    <name evidence="3" type="ORF">G5C60_33395</name>
</gene>
<dbReference type="EMBL" id="JAAKZY010000138">
    <property type="protein sequence ID" value="NGO12370.1"/>
    <property type="molecule type" value="Genomic_DNA"/>
</dbReference>
<protein>
    <submittedName>
        <fullName evidence="3">LuxR family transcriptional regulator</fullName>
    </submittedName>
</protein>
<evidence type="ECO:0000256" key="1">
    <source>
        <dbReference type="SAM" id="MobiDB-lite"/>
    </source>
</evidence>
<accession>A0A6G4VEX0</accession>
<dbReference type="InterPro" id="IPR036388">
    <property type="entry name" value="WH-like_DNA-bd_sf"/>
</dbReference>
<dbReference type="SUPFAM" id="SSF46894">
    <property type="entry name" value="C-terminal effector domain of the bipartite response regulators"/>
    <property type="match status" value="1"/>
</dbReference>
<evidence type="ECO:0000259" key="2">
    <source>
        <dbReference type="SMART" id="SM00421"/>
    </source>
</evidence>
<comment type="caution">
    <text evidence="3">The sequence shown here is derived from an EMBL/GenBank/DDBJ whole genome shotgun (WGS) entry which is preliminary data.</text>
</comment>
<dbReference type="InterPro" id="IPR016032">
    <property type="entry name" value="Sig_transdc_resp-reg_C-effctor"/>
</dbReference>
<dbReference type="GO" id="GO:0003677">
    <property type="term" value="F:DNA binding"/>
    <property type="evidence" value="ECO:0007669"/>
    <property type="project" value="InterPro"/>
</dbReference>
<evidence type="ECO:0000313" key="4">
    <source>
        <dbReference type="Proteomes" id="UP000472335"/>
    </source>
</evidence>
<name>A0A6G4VEX0_9ACTN</name>
<dbReference type="SMART" id="SM00421">
    <property type="entry name" value="HTH_LUXR"/>
    <property type="match status" value="1"/>
</dbReference>
<dbReference type="InterPro" id="IPR000792">
    <property type="entry name" value="Tscrpt_reg_LuxR_C"/>
</dbReference>
<keyword evidence="4" id="KW-1185">Reference proteome</keyword>
<dbReference type="AlphaFoldDB" id="A0A6G4VEX0"/>
<organism evidence="3 4">
    <name type="scientific">Streptomyces scabichelini</name>
    <dbReference type="NCBI Taxonomy" id="2711217"/>
    <lineage>
        <taxon>Bacteria</taxon>
        <taxon>Bacillati</taxon>
        <taxon>Actinomycetota</taxon>
        <taxon>Actinomycetes</taxon>
        <taxon>Kitasatosporales</taxon>
        <taxon>Streptomycetaceae</taxon>
        <taxon>Streptomyces</taxon>
    </lineage>
</organism>
<proteinExistence type="predicted"/>